<evidence type="ECO:0000313" key="2">
    <source>
        <dbReference type="Proteomes" id="UP000821853"/>
    </source>
</evidence>
<evidence type="ECO:0000313" key="1">
    <source>
        <dbReference type="EMBL" id="KAH9373339.1"/>
    </source>
</evidence>
<dbReference type="SUPFAM" id="SSF47769">
    <property type="entry name" value="SAM/Pointed domain"/>
    <property type="match status" value="1"/>
</dbReference>
<organism evidence="1 2">
    <name type="scientific">Haemaphysalis longicornis</name>
    <name type="common">Bush tick</name>
    <dbReference type="NCBI Taxonomy" id="44386"/>
    <lineage>
        <taxon>Eukaryota</taxon>
        <taxon>Metazoa</taxon>
        <taxon>Ecdysozoa</taxon>
        <taxon>Arthropoda</taxon>
        <taxon>Chelicerata</taxon>
        <taxon>Arachnida</taxon>
        <taxon>Acari</taxon>
        <taxon>Parasitiformes</taxon>
        <taxon>Ixodida</taxon>
        <taxon>Ixodoidea</taxon>
        <taxon>Ixodidae</taxon>
        <taxon>Haemaphysalinae</taxon>
        <taxon>Haemaphysalis</taxon>
    </lineage>
</organism>
<proteinExistence type="predicted"/>
<dbReference type="Gene3D" id="1.10.287.2070">
    <property type="match status" value="1"/>
</dbReference>
<dbReference type="InterPro" id="IPR013761">
    <property type="entry name" value="SAM/pointed_sf"/>
</dbReference>
<dbReference type="OrthoDB" id="10003330at2759"/>
<dbReference type="GO" id="GO:0005096">
    <property type="term" value="F:GTPase activator activity"/>
    <property type="evidence" value="ECO:0007669"/>
    <property type="project" value="TreeGrafter"/>
</dbReference>
<dbReference type="VEuPathDB" id="VectorBase:HLOH_046207"/>
<dbReference type="GO" id="GO:0030036">
    <property type="term" value="P:actin cytoskeleton organization"/>
    <property type="evidence" value="ECO:0007669"/>
    <property type="project" value="TreeGrafter"/>
</dbReference>
<sequence>MAIALGALVGLVGRQQGAVRDGLASGRSRVQSSVDTAKVTTTAPRFFRIVADTRTSKQSQLTYVARGRVMQQPITGRGPCWFVHHDVDCFLVIKTYAVFFFSCSCRVVALLFTSLVILVGILIHPANPRRARGVTGSSARGVNAFVTRGPARACVHRNSTPQREINSCPCSSPTSQVNFCCRTRYAPFPQFRAAEARLPNEVCAECEGSLQATLTRTSGSSFGDARGSFGGAKLIFLGEIVLPRKRFANGEMLLEYEGFNFGRVVEGNTSGCPYFINLCLVIENAALPPFERDVRFSFSAVLFKYGDNSGMATAGAELEFSSPCLNSGTQAQAGLEFAECGADEALTHFVCRCFSRDLPRPAVRSERIALFVCGTPKKVEAVHACEWLRQAGFPQYVQMYEDNNFPVEITTVLRDHPSLDPDELQSLFRCSVLLTVRFRETLRSYLSFYMCVHCKATTLALTIDEGLLYLQMVADYLKPRC</sequence>
<dbReference type="PANTHER" id="PTHR12659:SF7">
    <property type="entry name" value="CROSSVEINLESS C, ISOFORM C"/>
    <property type="match status" value="1"/>
</dbReference>
<protein>
    <submittedName>
        <fullName evidence="1">Uncharacterized protein</fullName>
    </submittedName>
</protein>
<comment type="caution">
    <text evidence="1">The sequence shown here is derived from an EMBL/GenBank/DDBJ whole genome shotgun (WGS) entry which is preliminary data.</text>
</comment>
<gene>
    <name evidence="1" type="ORF">HPB48_018392</name>
</gene>
<dbReference type="EMBL" id="JABSTR010000006">
    <property type="protein sequence ID" value="KAH9373339.1"/>
    <property type="molecule type" value="Genomic_DNA"/>
</dbReference>
<dbReference type="GO" id="GO:0035023">
    <property type="term" value="P:regulation of Rho protein signal transduction"/>
    <property type="evidence" value="ECO:0007669"/>
    <property type="project" value="TreeGrafter"/>
</dbReference>
<dbReference type="PANTHER" id="PTHR12659">
    <property type="entry name" value="RHO-TYPE GTPASE ACTIVATING PROTEIN"/>
    <property type="match status" value="1"/>
</dbReference>
<keyword evidence="2" id="KW-1185">Reference proteome</keyword>
<dbReference type="Proteomes" id="UP000821853">
    <property type="component" value="Chromosome 4"/>
</dbReference>
<name>A0A9J6GDY0_HAELO</name>
<accession>A0A9J6GDY0</accession>
<reference evidence="1 2" key="1">
    <citation type="journal article" date="2020" name="Cell">
        <title>Large-Scale Comparative Analyses of Tick Genomes Elucidate Their Genetic Diversity and Vector Capacities.</title>
        <authorList>
            <consortium name="Tick Genome and Microbiome Consortium (TIGMIC)"/>
            <person name="Jia N."/>
            <person name="Wang J."/>
            <person name="Shi W."/>
            <person name="Du L."/>
            <person name="Sun Y."/>
            <person name="Zhan W."/>
            <person name="Jiang J.F."/>
            <person name="Wang Q."/>
            <person name="Zhang B."/>
            <person name="Ji P."/>
            <person name="Bell-Sakyi L."/>
            <person name="Cui X.M."/>
            <person name="Yuan T.T."/>
            <person name="Jiang B.G."/>
            <person name="Yang W.F."/>
            <person name="Lam T.T."/>
            <person name="Chang Q.C."/>
            <person name="Ding S.J."/>
            <person name="Wang X.J."/>
            <person name="Zhu J.G."/>
            <person name="Ruan X.D."/>
            <person name="Zhao L."/>
            <person name="Wei J.T."/>
            <person name="Ye R.Z."/>
            <person name="Que T.C."/>
            <person name="Du C.H."/>
            <person name="Zhou Y.H."/>
            <person name="Cheng J.X."/>
            <person name="Dai P.F."/>
            <person name="Guo W.B."/>
            <person name="Han X.H."/>
            <person name="Huang E.J."/>
            <person name="Li L.F."/>
            <person name="Wei W."/>
            <person name="Gao Y.C."/>
            <person name="Liu J.Z."/>
            <person name="Shao H.Z."/>
            <person name="Wang X."/>
            <person name="Wang C.C."/>
            <person name="Yang T.C."/>
            <person name="Huo Q.B."/>
            <person name="Li W."/>
            <person name="Chen H.Y."/>
            <person name="Chen S.E."/>
            <person name="Zhou L.G."/>
            <person name="Ni X.B."/>
            <person name="Tian J.H."/>
            <person name="Sheng Y."/>
            <person name="Liu T."/>
            <person name="Pan Y.S."/>
            <person name="Xia L.Y."/>
            <person name="Li J."/>
            <person name="Zhao F."/>
            <person name="Cao W.C."/>
        </authorList>
    </citation>
    <scope>NUCLEOTIDE SEQUENCE [LARGE SCALE GENOMIC DNA]</scope>
    <source>
        <strain evidence="1">HaeL-2018</strain>
    </source>
</reference>
<dbReference type="AlphaFoldDB" id="A0A9J6GDY0"/>